<dbReference type="OrthoDB" id="9812260at2"/>
<feature type="transmembrane region" description="Helical" evidence="3">
    <location>
        <begin position="152"/>
        <end position="174"/>
    </location>
</feature>
<accession>A0A1I6N0L2</accession>
<dbReference type="InterPro" id="IPR000160">
    <property type="entry name" value="GGDEF_dom"/>
</dbReference>
<dbReference type="RefSeq" id="WP_141224027.1">
    <property type="nucleotide sequence ID" value="NZ_FOZL01000002.1"/>
</dbReference>
<evidence type="ECO:0000313" key="5">
    <source>
        <dbReference type="EMBL" id="SFS21328.1"/>
    </source>
</evidence>
<dbReference type="Pfam" id="PF00990">
    <property type="entry name" value="GGDEF"/>
    <property type="match status" value="1"/>
</dbReference>
<dbReference type="PANTHER" id="PTHR45138">
    <property type="entry name" value="REGULATORY COMPONENTS OF SENSORY TRANSDUCTION SYSTEM"/>
    <property type="match status" value="1"/>
</dbReference>
<dbReference type="Proteomes" id="UP000199024">
    <property type="component" value="Unassembled WGS sequence"/>
</dbReference>
<evidence type="ECO:0000256" key="3">
    <source>
        <dbReference type="SAM" id="Phobius"/>
    </source>
</evidence>
<organism evidence="5 6">
    <name type="scientific">Granulicella pectinivorans</name>
    <dbReference type="NCBI Taxonomy" id="474950"/>
    <lineage>
        <taxon>Bacteria</taxon>
        <taxon>Pseudomonadati</taxon>
        <taxon>Acidobacteriota</taxon>
        <taxon>Terriglobia</taxon>
        <taxon>Terriglobales</taxon>
        <taxon>Acidobacteriaceae</taxon>
        <taxon>Granulicella</taxon>
    </lineage>
</organism>
<dbReference type="STRING" id="474950.SAMN05421771_4146"/>
<evidence type="ECO:0000256" key="2">
    <source>
        <dbReference type="ARBA" id="ARBA00034247"/>
    </source>
</evidence>
<dbReference type="InterPro" id="IPR029787">
    <property type="entry name" value="Nucleotide_cyclase"/>
</dbReference>
<dbReference type="InterPro" id="IPR043128">
    <property type="entry name" value="Rev_trsase/Diguanyl_cyclase"/>
</dbReference>
<keyword evidence="6" id="KW-1185">Reference proteome</keyword>
<dbReference type="Gene3D" id="3.30.70.270">
    <property type="match status" value="1"/>
</dbReference>
<dbReference type="EMBL" id="FOZL01000002">
    <property type="protein sequence ID" value="SFS21328.1"/>
    <property type="molecule type" value="Genomic_DNA"/>
</dbReference>
<dbReference type="GO" id="GO:0043709">
    <property type="term" value="P:cell adhesion involved in single-species biofilm formation"/>
    <property type="evidence" value="ECO:0007669"/>
    <property type="project" value="TreeGrafter"/>
</dbReference>
<dbReference type="InterPro" id="IPR050469">
    <property type="entry name" value="Diguanylate_Cyclase"/>
</dbReference>
<dbReference type="PROSITE" id="PS50887">
    <property type="entry name" value="GGDEF"/>
    <property type="match status" value="1"/>
</dbReference>
<evidence type="ECO:0000259" key="4">
    <source>
        <dbReference type="PROSITE" id="PS50887"/>
    </source>
</evidence>
<name>A0A1I6N0L2_9BACT</name>
<sequence length="383" mass="42137">MQFDIRTLLVSEVVVCLMLTAVMALMARHHQFSRGLRYLAVGFLATAGGVSIFMMRSLFPYRLDVLLSNSLYCVSILSTYVGISLLLAHGRPRLRWPLLLAVLSDVLLAAHLDAHHVAYRIMVITVADVVLRSFLLVTLLRHLRRGAPVKLLAGFLGFFMAGDVARVIGTYFFGAPADVFAYNAIQTAYIASSLLANCAFGVFGLALAAEEMARFLEKKAHRDPLTGVLNRLGLELRLEQELKRCRDERVPLCLAVLDIDDFKEFNSRGGHAMGDDVLRQIATCVRLSVRSTDASGRMGGDEFVVVFPDTPHGEAETICRRVLHAVETQPERAGAERNPTVSIGLTQAEESDSTETMLARADRALYAAKHSGKNRVAVDLPPQ</sequence>
<feature type="transmembrane region" description="Helical" evidence="3">
    <location>
        <begin position="38"/>
        <end position="59"/>
    </location>
</feature>
<evidence type="ECO:0000256" key="1">
    <source>
        <dbReference type="ARBA" id="ARBA00012528"/>
    </source>
</evidence>
<dbReference type="SMART" id="SM00267">
    <property type="entry name" value="GGDEF"/>
    <property type="match status" value="1"/>
</dbReference>
<dbReference type="GO" id="GO:0005886">
    <property type="term" value="C:plasma membrane"/>
    <property type="evidence" value="ECO:0007669"/>
    <property type="project" value="TreeGrafter"/>
</dbReference>
<feature type="domain" description="GGDEF" evidence="4">
    <location>
        <begin position="250"/>
        <end position="381"/>
    </location>
</feature>
<dbReference type="NCBIfam" id="TIGR00254">
    <property type="entry name" value="GGDEF"/>
    <property type="match status" value="1"/>
</dbReference>
<keyword evidence="3" id="KW-0472">Membrane</keyword>
<keyword evidence="3" id="KW-0812">Transmembrane</keyword>
<feature type="transmembrane region" description="Helical" evidence="3">
    <location>
        <begin position="6"/>
        <end position="26"/>
    </location>
</feature>
<feature type="transmembrane region" description="Helical" evidence="3">
    <location>
        <begin position="186"/>
        <end position="209"/>
    </location>
</feature>
<feature type="transmembrane region" description="Helical" evidence="3">
    <location>
        <begin position="118"/>
        <end position="140"/>
    </location>
</feature>
<dbReference type="PANTHER" id="PTHR45138:SF9">
    <property type="entry name" value="DIGUANYLATE CYCLASE DGCM-RELATED"/>
    <property type="match status" value="1"/>
</dbReference>
<dbReference type="GO" id="GO:1902201">
    <property type="term" value="P:negative regulation of bacterial-type flagellum-dependent cell motility"/>
    <property type="evidence" value="ECO:0007669"/>
    <property type="project" value="TreeGrafter"/>
</dbReference>
<dbReference type="GO" id="GO:0052621">
    <property type="term" value="F:diguanylate cyclase activity"/>
    <property type="evidence" value="ECO:0007669"/>
    <property type="project" value="UniProtKB-EC"/>
</dbReference>
<dbReference type="AlphaFoldDB" id="A0A1I6N0L2"/>
<reference evidence="5 6" key="1">
    <citation type="submission" date="2016-10" db="EMBL/GenBank/DDBJ databases">
        <authorList>
            <person name="de Groot N.N."/>
        </authorList>
    </citation>
    <scope>NUCLEOTIDE SEQUENCE [LARGE SCALE GENOMIC DNA]</scope>
    <source>
        <strain evidence="5 6">DSM 21001</strain>
    </source>
</reference>
<evidence type="ECO:0000313" key="6">
    <source>
        <dbReference type="Proteomes" id="UP000199024"/>
    </source>
</evidence>
<protein>
    <recommendedName>
        <fullName evidence="1">diguanylate cyclase</fullName>
        <ecNumber evidence="1">2.7.7.65</ecNumber>
    </recommendedName>
</protein>
<keyword evidence="3" id="KW-1133">Transmembrane helix</keyword>
<dbReference type="SUPFAM" id="SSF55073">
    <property type="entry name" value="Nucleotide cyclase"/>
    <property type="match status" value="1"/>
</dbReference>
<dbReference type="FunFam" id="3.30.70.270:FF:000001">
    <property type="entry name" value="Diguanylate cyclase domain protein"/>
    <property type="match status" value="1"/>
</dbReference>
<dbReference type="EC" id="2.7.7.65" evidence="1"/>
<feature type="transmembrane region" description="Helical" evidence="3">
    <location>
        <begin position="65"/>
        <end position="87"/>
    </location>
</feature>
<proteinExistence type="predicted"/>
<gene>
    <name evidence="5" type="ORF">SAMN05421771_4146</name>
</gene>
<dbReference type="CDD" id="cd01949">
    <property type="entry name" value="GGDEF"/>
    <property type="match status" value="1"/>
</dbReference>
<comment type="catalytic activity">
    <reaction evidence="2">
        <text>2 GTP = 3',3'-c-di-GMP + 2 diphosphate</text>
        <dbReference type="Rhea" id="RHEA:24898"/>
        <dbReference type="ChEBI" id="CHEBI:33019"/>
        <dbReference type="ChEBI" id="CHEBI:37565"/>
        <dbReference type="ChEBI" id="CHEBI:58805"/>
        <dbReference type="EC" id="2.7.7.65"/>
    </reaction>
</comment>